<comment type="caution">
    <text evidence="13">The sequence shown here is derived from an EMBL/GenBank/DDBJ whole genome shotgun (WGS) entry which is preliminary data.</text>
</comment>
<dbReference type="InterPro" id="IPR001734">
    <property type="entry name" value="Na/solute_symporter"/>
</dbReference>
<comment type="subcellular location">
    <subcellularLocation>
        <location evidence="1">Cell membrane</location>
        <topology evidence="1">Multi-pass membrane protein</topology>
    </subcellularLocation>
</comment>
<dbReference type="Gene3D" id="1.20.1730.10">
    <property type="entry name" value="Sodium/glucose cotransporter"/>
    <property type="match status" value="1"/>
</dbReference>
<feature type="transmembrane region" description="Helical" evidence="12">
    <location>
        <begin position="430"/>
        <end position="451"/>
    </location>
</feature>
<dbReference type="OrthoDB" id="9810181at2"/>
<dbReference type="InterPro" id="IPR051163">
    <property type="entry name" value="Sodium:Solute_Symporter_SSF"/>
</dbReference>
<name>A0A5C6CTJ4_9BACT</name>
<evidence type="ECO:0000256" key="9">
    <source>
        <dbReference type="ARBA" id="ARBA00023136"/>
    </source>
</evidence>
<keyword evidence="14" id="KW-1185">Reference proteome</keyword>
<evidence type="ECO:0000256" key="4">
    <source>
        <dbReference type="ARBA" id="ARBA00022475"/>
    </source>
</evidence>
<feature type="transmembrane region" description="Helical" evidence="12">
    <location>
        <begin position="458"/>
        <end position="476"/>
    </location>
</feature>
<feature type="transmembrane region" description="Helical" evidence="12">
    <location>
        <begin position="269"/>
        <end position="294"/>
    </location>
</feature>
<feature type="transmembrane region" description="Helical" evidence="12">
    <location>
        <begin position="6"/>
        <end position="25"/>
    </location>
</feature>
<dbReference type="GO" id="GO:0015293">
    <property type="term" value="F:symporter activity"/>
    <property type="evidence" value="ECO:0007669"/>
    <property type="project" value="TreeGrafter"/>
</dbReference>
<gene>
    <name evidence="13" type="primary">sglT_7</name>
    <name evidence="13" type="ORF">Pla144_24950</name>
</gene>
<keyword evidence="9 12" id="KW-0472">Membrane</keyword>
<feature type="transmembrane region" description="Helical" evidence="12">
    <location>
        <begin position="229"/>
        <end position="248"/>
    </location>
</feature>
<feature type="transmembrane region" description="Helical" evidence="12">
    <location>
        <begin position="118"/>
        <end position="146"/>
    </location>
</feature>
<dbReference type="PROSITE" id="PS50283">
    <property type="entry name" value="NA_SOLUT_SYMP_3"/>
    <property type="match status" value="1"/>
</dbReference>
<dbReference type="GO" id="GO:0006814">
    <property type="term" value="P:sodium ion transport"/>
    <property type="evidence" value="ECO:0007669"/>
    <property type="project" value="UniProtKB-KW"/>
</dbReference>
<evidence type="ECO:0000256" key="2">
    <source>
        <dbReference type="ARBA" id="ARBA00006434"/>
    </source>
</evidence>
<feature type="transmembrane region" description="Helical" evidence="12">
    <location>
        <begin position="508"/>
        <end position="529"/>
    </location>
</feature>
<keyword evidence="8" id="KW-0406">Ion transport</keyword>
<feature type="transmembrane region" description="Helical" evidence="12">
    <location>
        <begin position="75"/>
        <end position="97"/>
    </location>
</feature>
<dbReference type="InterPro" id="IPR038377">
    <property type="entry name" value="Na/Glc_symporter_sf"/>
</dbReference>
<dbReference type="RefSeq" id="WP_146450886.1">
    <property type="nucleotide sequence ID" value="NZ_SJPS01000003.1"/>
</dbReference>
<feature type="transmembrane region" description="Helical" evidence="12">
    <location>
        <begin position="183"/>
        <end position="200"/>
    </location>
</feature>
<keyword evidence="3" id="KW-0813">Transport</keyword>
<feature type="transmembrane region" description="Helical" evidence="12">
    <location>
        <begin position="401"/>
        <end position="424"/>
    </location>
</feature>
<evidence type="ECO:0000313" key="14">
    <source>
        <dbReference type="Proteomes" id="UP000318437"/>
    </source>
</evidence>
<keyword evidence="7" id="KW-0915">Sodium</keyword>
<keyword evidence="10" id="KW-0739">Sodium transport</keyword>
<organism evidence="13 14">
    <name type="scientific">Bythopirellula polymerisocia</name>
    <dbReference type="NCBI Taxonomy" id="2528003"/>
    <lineage>
        <taxon>Bacteria</taxon>
        <taxon>Pseudomonadati</taxon>
        <taxon>Planctomycetota</taxon>
        <taxon>Planctomycetia</taxon>
        <taxon>Pirellulales</taxon>
        <taxon>Lacipirellulaceae</taxon>
        <taxon>Bythopirellula</taxon>
    </lineage>
</organism>
<dbReference type="GO" id="GO:0005886">
    <property type="term" value="C:plasma membrane"/>
    <property type="evidence" value="ECO:0007669"/>
    <property type="project" value="UniProtKB-SubCell"/>
</dbReference>
<evidence type="ECO:0000256" key="1">
    <source>
        <dbReference type="ARBA" id="ARBA00004651"/>
    </source>
</evidence>
<evidence type="ECO:0000313" key="13">
    <source>
        <dbReference type="EMBL" id="TWU27718.1"/>
    </source>
</evidence>
<comment type="similarity">
    <text evidence="2 11">Belongs to the sodium:solute symporter (SSF) (TC 2.A.21) family.</text>
</comment>
<sequence length="543" mass="58883">MLSFVDLIVLIGYLLGVVLFGCFFARKSSSTSTFMTAGGTLPAWAVGLSIFGTYLSSNTFLGVPGKAYGSNWNALVFSLSLPLAAWLATRFFVPFYRQSGEISAYQHLERRFGTWARTYAVVCYLLTQFARTGTILFGVSLVMSALTGWNQSLIIVVAGALITLYTVLGGIEAVIWTDVVQSLVLIAGAVVILILLLTGLPEGPTQVFAFGASHDKFSLGSFDLDLTSSTFWVVLLYGLFINLSNFGIDQSFVQRYHTARDERQASRSVWLGAMLYMPISLLFFFIGTSAFSFYHTHPDQLENLRRQTAEERLVQAKSPISETTIGQKAANLTDAELGDKVLPHFIVHALPVGARGLLIAAILAAAMSSIDTSLNSSATVLLTDIYKRFIRPFAGERESMVVLYSATLLMGIAGTAAAVAMIGVQSVLDAWWLLSGIFAGGVLGLFLLGIMSRRTGNFAAVVGVVFGFIAILSMSWPQLLEIAKLRGWQVVSQFAVPSLLTMRLHENMTIVVGTLTILFVGILVTRLGGTKNTVGLSFQESKE</sequence>
<evidence type="ECO:0000256" key="12">
    <source>
        <dbReference type="SAM" id="Phobius"/>
    </source>
</evidence>
<protein>
    <submittedName>
        <fullName evidence="13">Sodium/glucose cotransporter</fullName>
    </submittedName>
</protein>
<feature type="transmembrane region" description="Helical" evidence="12">
    <location>
        <begin position="345"/>
        <end position="366"/>
    </location>
</feature>
<keyword evidence="5 12" id="KW-0812">Transmembrane</keyword>
<accession>A0A5C6CTJ4</accession>
<dbReference type="AlphaFoldDB" id="A0A5C6CTJ4"/>
<evidence type="ECO:0000256" key="8">
    <source>
        <dbReference type="ARBA" id="ARBA00023065"/>
    </source>
</evidence>
<feature type="transmembrane region" description="Helical" evidence="12">
    <location>
        <begin position="152"/>
        <end position="171"/>
    </location>
</feature>
<dbReference type="Proteomes" id="UP000318437">
    <property type="component" value="Unassembled WGS sequence"/>
</dbReference>
<evidence type="ECO:0000256" key="7">
    <source>
        <dbReference type="ARBA" id="ARBA00023053"/>
    </source>
</evidence>
<proteinExistence type="inferred from homology"/>
<feature type="transmembrane region" description="Helical" evidence="12">
    <location>
        <begin position="37"/>
        <end position="55"/>
    </location>
</feature>
<evidence type="ECO:0000256" key="11">
    <source>
        <dbReference type="RuleBase" id="RU362091"/>
    </source>
</evidence>
<keyword evidence="6 12" id="KW-1133">Transmembrane helix</keyword>
<keyword evidence="4" id="KW-1003">Cell membrane</keyword>
<dbReference type="CDD" id="cd11495">
    <property type="entry name" value="SLC5sbd_NIS-like_u3"/>
    <property type="match status" value="1"/>
</dbReference>
<dbReference type="NCBIfam" id="TIGR00813">
    <property type="entry name" value="sss"/>
    <property type="match status" value="1"/>
</dbReference>
<evidence type="ECO:0000256" key="5">
    <source>
        <dbReference type="ARBA" id="ARBA00022692"/>
    </source>
</evidence>
<evidence type="ECO:0000256" key="10">
    <source>
        <dbReference type="ARBA" id="ARBA00023201"/>
    </source>
</evidence>
<reference evidence="13 14" key="1">
    <citation type="submission" date="2019-02" db="EMBL/GenBank/DDBJ databases">
        <title>Deep-cultivation of Planctomycetes and their phenomic and genomic characterization uncovers novel biology.</title>
        <authorList>
            <person name="Wiegand S."/>
            <person name="Jogler M."/>
            <person name="Boedeker C."/>
            <person name="Pinto D."/>
            <person name="Vollmers J."/>
            <person name="Rivas-Marin E."/>
            <person name="Kohn T."/>
            <person name="Peeters S.H."/>
            <person name="Heuer A."/>
            <person name="Rast P."/>
            <person name="Oberbeckmann S."/>
            <person name="Bunk B."/>
            <person name="Jeske O."/>
            <person name="Meyerdierks A."/>
            <person name="Storesund J.E."/>
            <person name="Kallscheuer N."/>
            <person name="Luecker S."/>
            <person name="Lage O.M."/>
            <person name="Pohl T."/>
            <person name="Merkel B.J."/>
            <person name="Hornburger P."/>
            <person name="Mueller R.-W."/>
            <person name="Bruemmer F."/>
            <person name="Labrenz M."/>
            <person name="Spormann A.M."/>
            <person name="Op Den Camp H."/>
            <person name="Overmann J."/>
            <person name="Amann R."/>
            <person name="Jetten M.S.M."/>
            <person name="Mascher T."/>
            <person name="Medema M.H."/>
            <person name="Devos D.P."/>
            <person name="Kaster A.-K."/>
            <person name="Ovreas L."/>
            <person name="Rohde M."/>
            <person name="Galperin M.Y."/>
            <person name="Jogler C."/>
        </authorList>
    </citation>
    <scope>NUCLEOTIDE SEQUENCE [LARGE SCALE GENOMIC DNA]</scope>
    <source>
        <strain evidence="13 14">Pla144</strain>
    </source>
</reference>
<dbReference type="EMBL" id="SJPS01000003">
    <property type="protein sequence ID" value="TWU27718.1"/>
    <property type="molecule type" value="Genomic_DNA"/>
</dbReference>
<dbReference type="PANTHER" id="PTHR42985">
    <property type="entry name" value="SODIUM-COUPLED MONOCARBOXYLATE TRANSPORTER"/>
    <property type="match status" value="1"/>
</dbReference>
<dbReference type="Pfam" id="PF00474">
    <property type="entry name" value="SSF"/>
    <property type="match status" value="1"/>
</dbReference>
<evidence type="ECO:0000256" key="3">
    <source>
        <dbReference type="ARBA" id="ARBA00022448"/>
    </source>
</evidence>
<evidence type="ECO:0000256" key="6">
    <source>
        <dbReference type="ARBA" id="ARBA00022989"/>
    </source>
</evidence>
<dbReference type="PANTHER" id="PTHR42985:SF32">
    <property type="entry name" value="SODIUM IODIDE SYMPORTER"/>
    <property type="match status" value="1"/>
</dbReference>